<comment type="function">
    <text evidence="1">Catalyzes the cleavage of beta-carotene at its central double bond (15,15') to yield two molecules of all-trans-retinal.</text>
</comment>
<dbReference type="InterPro" id="IPR022270">
    <property type="entry name" value="Blh_diox"/>
</dbReference>
<feature type="transmembrane region" description="Helical" evidence="1">
    <location>
        <begin position="117"/>
        <end position="137"/>
    </location>
</feature>
<feature type="transmembrane region" description="Helical" evidence="1">
    <location>
        <begin position="276"/>
        <end position="295"/>
    </location>
</feature>
<feature type="transmembrane region" description="Helical" evidence="1">
    <location>
        <begin position="248"/>
        <end position="264"/>
    </location>
</feature>
<feature type="transmembrane region" description="Helical" evidence="1">
    <location>
        <begin position="69"/>
        <end position="97"/>
    </location>
</feature>
<dbReference type="EMBL" id="QOQD01000002">
    <property type="protein sequence ID" value="RCL74348.1"/>
    <property type="molecule type" value="Genomic_DNA"/>
</dbReference>
<sequence length="301" mass="34520">MLNKLNLNHSIIFLIFCLVLVSLDYFRLNTLLYTCLFLVITIGISHGSLDNLKGKKLLQLYNINNMAYFYLGYVFLSLFVIIFWLFFPSLLLILFLIIASYHFGKEDSEFLCISKGLFFDILFFLKGSIVISAPLIFQKSKTLEIFDTIGMNTELIIFSSDLLVIIFVLLSILSSFIIVSSVRNLYALVLVLDLMAILVLNYFLQPLLAFTLYFCFLHSIRHSISLMYELDKNLTKSIPIFFKKSLPLTLLTGVLFVIIFILLMSEYDVSNSINKVVFIGLAALTLPHITLEYILEKKAEI</sequence>
<evidence type="ECO:0000313" key="3">
    <source>
        <dbReference type="Proteomes" id="UP000253570"/>
    </source>
</evidence>
<feature type="binding site" evidence="1">
    <location>
        <position position="222"/>
    </location>
    <ligand>
        <name>Fe cation</name>
        <dbReference type="ChEBI" id="CHEBI:24875"/>
    </ligand>
</feature>
<proteinExistence type="inferred from homology"/>
<dbReference type="Proteomes" id="UP000253570">
    <property type="component" value="Unassembled WGS sequence"/>
</dbReference>
<keyword evidence="1" id="KW-1133">Transmembrane helix</keyword>
<comment type="catalytic activity">
    <reaction evidence="1">
        <text>all-trans-beta-carotene + O2 = 2 all-trans-retinal</text>
        <dbReference type="Rhea" id="RHEA:32887"/>
        <dbReference type="ChEBI" id="CHEBI:15379"/>
        <dbReference type="ChEBI" id="CHEBI:17579"/>
        <dbReference type="ChEBI" id="CHEBI:17898"/>
        <dbReference type="EC" id="1.13.11.63"/>
    </reaction>
</comment>
<dbReference type="Pfam" id="PF15461">
    <property type="entry name" value="BCD"/>
    <property type="match status" value="1"/>
</dbReference>
<comment type="caution">
    <text evidence="2">The sequence shown here is derived from an EMBL/GenBank/DDBJ whole genome shotgun (WGS) entry which is preliminary data.</text>
</comment>
<keyword evidence="1" id="KW-0560">Oxidoreductase</keyword>
<accession>A0A368DR77</accession>
<evidence type="ECO:0000256" key="1">
    <source>
        <dbReference type="HAMAP-Rule" id="MF_02093"/>
    </source>
</evidence>
<feature type="binding site" evidence="1">
    <location>
        <position position="102"/>
    </location>
    <ligand>
        <name>Fe cation</name>
        <dbReference type="ChEBI" id="CHEBI:24875"/>
    </ligand>
</feature>
<dbReference type="GO" id="GO:0016121">
    <property type="term" value="P:carotene catabolic process"/>
    <property type="evidence" value="ECO:0007669"/>
    <property type="project" value="UniProtKB-UniRule"/>
</dbReference>
<dbReference type="GO" id="GO:0003834">
    <property type="term" value="F:beta-carotene 15,15'-dioxygenase activity"/>
    <property type="evidence" value="ECO:0007669"/>
    <property type="project" value="UniProtKB-EC"/>
</dbReference>
<keyword evidence="1" id="KW-1003">Cell membrane</keyword>
<organism evidence="2 3">
    <name type="scientific">PS1 clade bacterium</name>
    <dbReference type="NCBI Taxonomy" id="2175152"/>
    <lineage>
        <taxon>Bacteria</taxon>
        <taxon>Pseudomonadati</taxon>
        <taxon>Pseudomonadota</taxon>
        <taxon>Alphaproteobacteria</taxon>
        <taxon>PS1 clade</taxon>
    </lineage>
</organism>
<name>A0A368DR77_9PROT</name>
<keyword evidence="1" id="KW-0479">Metal-binding</keyword>
<comment type="cofactor">
    <cofactor evidence="1">
        <name>Fe(2+)</name>
        <dbReference type="ChEBI" id="CHEBI:29033"/>
    </cofactor>
</comment>
<feature type="transmembrane region" description="Helical" evidence="1">
    <location>
        <begin position="6"/>
        <end position="23"/>
    </location>
</feature>
<feature type="binding site" evidence="1">
    <location>
        <position position="218"/>
    </location>
    <ligand>
        <name>Fe cation</name>
        <dbReference type="ChEBI" id="CHEBI:24875"/>
    </ligand>
</feature>
<comment type="subcellular location">
    <subcellularLocation>
        <location evidence="1">Cell membrane</location>
        <topology evidence="1">Multi-pass membrane protein</topology>
    </subcellularLocation>
</comment>
<gene>
    <name evidence="2" type="ORF">DBW71_01075</name>
</gene>
<keyword evidence="1" id="KW-0223">Dioxygenase</keyword>
<dbReference type="GO" id="GO:0005886">
    <property type="term" value="C:plasma membrane"/>
    <property type="evidence" value="ECO:0007669"/>
    <property type="project" value="UniProtKB-SubCell"/>
</dbReference>
<dbReference type="EC" id="1.13.11.63" evidence="1"/>
<evidence type="ECO:0000313" key="2">
    <source>
        <dbReference type="EMBL" id="RCL74348.1"/>
    </source>
</evidence>
<dbReference type="GO" id="GO:0010436">
    <property type="term" value="F:carotenoid dioxygenase activity"/>
    <property type="evidence" value="ECO:0007669"/>
    <property type="project" value="UniProtKB-UniRule"/>
</dbReference>
<keyword evidence="1" id="KW-0812">Transmembrane</keyword>
<feature type="transmembrane region" description="Helical" evidence="1">
    <location>
        <begin position="30"/>
        <end position="49"/>
    </location>
</feature>
<dbReference type="GO" id="GO:0005506">
    <property type="term" value="F:iron ion binding"/>
    <property type="evidence" value="ECO:0007669"/>
    <property type="project" value="UniProtKB-UniRule"/>
</dbReference>
<dbReference type="NCBIfam" id="TIGR03753">
    <property type="entry name" value="blh_monoox"/>
    <property type="match status" value="1"/>
</dbReference>
<keyword evidence="1" id="KW-0472">Membrane</keyword>
<comment type="similarity">
    <text evidence="1">Belongs to the Brp/Blh beta-carotene diooxygenase family.</text>
</comment>
<feature type="binding site" evidence="1">
    <location>
        <position position="46"/>
    </location>
    <ligand>
        <name>Fe cation</name>
        <dbReference type="ChEBI" id="CHEBI:24875"/>
    </ligand>
</feature>
<dbReference type="HAMAP" id="MF_02093">
    <property type="entry name" value="Beta_carotene_diox"/>
    <property type="match status" value="1"/>
</dbReference>
<protein>
    <recommendedName>
        <fullName evidence="1">Probable beta-carotene 15,15'-dioxygenase</fullName>
        <ecNumber evidence="1">1.13.11.63</ecNumber>
    </recommendedName>
</protein>
<feature type="transmembrane region" description="Helical" evidence="1">
    <location>
        <begin position="157"/>
        <end position="178"/>
    </location>
</feature>
<keyword evidence="1" id="KW-0408">Iron</keyword>
<reference evidence="2 3" key="1">
    <citation type="journal article" date="2018" name="Microbiome">
        <title>Fine metagenomic profile of the Mediterranean stratified and mixed water columns revealed by assembly and recruitment.</title>
        <authorList>
            <person name="Haro-Moreno J.M."/>
            <person name="Lopez-Perez M."/>
            <person name="De La Torre J.R."/>
            <person name="Picazo A."/>
            <person name="Camacho A."/>
            <person name="Rodriguez-Valera F."/>
        </authorList>
    </citation>
    <scope>NUCLEOTIDE SEQUENCE [LARGE SCALE GENOMIC DNA]</scope>
    <source>
        <strain evidence="2">MED-G57</strain>
    </source>
</reference>
<dbReference type="AlphaFoldDB" id="A0A368DR77"/>